<dbReference type="CDD" id="cd10917">
    <property type="entry name" value="CE4_NodB_like_6s_7s"/>
    <property type="match status" value="2"/>
</dbReference>
<dbReference type="GO" id="GO:0016787">
    <property type="term" value="F:hydrolase activity"/>
    <property type="evidence" value="ECO:0007669"/>
    <property type="project" value="UniProtKB-KW"/>
</dbReference>
<evidence type="ECO:0000313" key="3">
    <source>
        <dbReference type="Proteomes" id="UP001472074"/>
    </source>
</evidence>
<keyword evidence="3" id="KW-1185">Reference proteome</keyword>
<dbReference type="Gene3D" id="3.20.20.370">
    <property type="entry name" value="Glycoside hydrolase/deacetylase"/>
    <property type="match status" value="2"/>
</dbReference>
<sequence>MEKEPKLIKPITSKVEAPKSERVPKGVINHVATTQKIMALTFNGLADEQTMDKLLNELNRFDIKATFFLPGIRVAEDPDLAKEIIKQGHTIQNNTLNHVLPDKLKYEEAYIELALANRVFKEHLNIEPKYARTRSGDSSDSFQEAAAQLNMEVVTYTINPKDTQMQSAEEIADYIRRFANRGAIIELNTYINPEVIRAIPLIYQYASADGYTLTTLEEVHQTNYLVDELVDTNNLAVNTDYKNSRPAIIEKFSTLEKEIALTFDDWASDETITAVLDILDNYNVKSTFFLIGKGVETNPQLARLIIERGHEVASHSYNHKVITTMNPRALQEDLVKNDQILTHALQIKPLNYFRPAQGVLDEVTAKAIGATGVDYIVLYDVASLDWDLSLSEDEVYNRVVSQVGPGSIVDMHILDESHTVSVLPRIIEHLQQNGYKFKKISEMIPKNK</sequence>
<dbReference type="RefSeq" id="WP_034296040.1">
    <property type="nucleotide sequence ID" value="NZ_CP151651.1"/>
</dbReference>
<evidence type="ECO:0000259" key="1">
    <source>
        <dbReference type="PROSITE" id="PS51677"/>
    </source>
</evidence>
<dbReference type="SUPFAM" id="SSF88713">
    <property type="entry name" value="Glycoside hydrolase/deacetylase"/>
    <property type="match status" value="2"/>
</dbReference>
<keyword evidence="2" id="KW-0378">Hydrolase</keyword>
<dbReference type="Proteomes" id="UP001472074">
    <property type="component" value="Chromosome"/>
</dbReference>
<evidence type="ECO:0000313" key="2">
    <source>
        <dbReference type="EMBL" id="WZP06855.1"/>
    </source>
</evidence>
<proteinExistence type="predicted"/>
<reference evidence="2 3" key="1">
    <citation type="submission" date="2024-04" db="EMBL/GenBank/DDBJ databases">
        <title>Screening of coral probiotics and analysis of their probiotic properties.</title>
        <authorList>
            <person name="Wang S."/>
        </authorList>
    </citation>
    <scope>NUCLEOTIDE SEQUENCE [LARGE SCALE GENOMIC DNA]</scope>
    <source>
        <strain evidence="2 3">GXU-Z9</strain>
    </source>
</reference>
<gene>
    <name evidence="2" type="ORF">AADC60_22805</name>
</gene>
<accession>A0ABZ2ZKG0</accession>
<dbReference type="InterPro" id="IPR002509">
    <property type="entry name" value="NODB_dom"/>
</dbReference>
<dbReference type="EMBL" id="CP151651">
    <property type="protein sequence ID" value="WZP06855.1"/>
    <property type="molecule type" value="Genomic_DNA"/>
</dbReference>
<dbReference type="InterPro" id="IPR050248">
    <property type="entry name" value="Polysacc_deacetylase_ArnD"/>
</dbReference>
<feature type="domain" description="NodB homology" evidence="1">
    <location>
        <begin position="257"/>
        <end position="438"/>
    </location>
</feature>
<dbReference type="PROSITE" id="PS51677">
    <property type="entry name" value="NODB"/>
    <property type="match status" value="2"/>
</dbReference>
<feature type="domain" description="NodB homology" evidence="1">
    <location>
        <begin position="36"/>
        <end position="214"/>
    </location>
</feature>
<dbReference type="PANTHER" id="PTHR10587">
    <property type="entry name" value="GLYCOSYL TRANSFERASE-RELATED"/>
    <property type="match status" value="1"/>
</dbReference>
<protein>
    <submittedName>
        <fullName evidence="2">Polysaccharide deacetylase family protein</fullName>
        <ecNumber evidence="2">3.-.-.-</ecNumber>
    </submittedName>
</protein>
<organism evidence="2 3">
    <name type="scientific">Cytobacillus pseudoceanisediminis</name>
    <dbReference type="NCBI Taxonomy" id="3051614"/>
    <lineage>
        <taxon>Bacteria</taxon>
        <taxon>Bacillati</taxon>
        <taxon>Bacillota</taxon>
        <taxon>Bacilli</taxon>
        <taxon>Bacillales</taxon>
        <taxon>Bacillaceae</taxon>
        <taxon>Cytobacillus</taxon>
    </lineage>
</organism>
<dbReference type="EC" id="3.-.-.-" evidence="2"/>
<dbReference type="InterPro" id="IPR011330">
    <property type="entry name" value="Glyco_hydro/deAcase_b/a-brl"/>
</dbReference>
<dbReference type="Pfam" id="PF01522">
    <property type="entry name" value="Polysacc_deac_1"/>
    <property type="match status" value="2"/>
</dbReference>
<name>A0ABZ2ZKG0_9BACI</name>